<name>A0A6L9L561_9BACT</name>
<dbReference type="Proteomes" id="UP000474175">
    <property type="component" value="Unassembled WGS sequence"/>
</dbReference>
<keyword evidence="2" id="KW-1185">Reference proteome</keyword>
<protein>
    <submittedName>
        <fullName evidence="1">Uncharacterized protein</fullName>
    </submittedName>
</protein>
<comment type="caution">
    <text evidence="1">The sequence shown here is derived from an EMBL/GenBank/DDBJ whole genome shotgun (WGS) entry which is preliminary data.</text>
</comment>
<dbReference type="EMBL" id="JAAFZH010000001">
    <property type="protein sequence ID" value="NDU94003.1"/>
    <property type="molecule type" value="Genomic_DNA"/>
</dbReference>
<accession>A0A6L9L561</accession>
<gene>
    <name evidence="1" type="ORF">GK108_03890</name>
</gene>
<reference evidence="1 2" key="1">
    <citation type="submission" date="2020-02" db="EMBL/GenBank/DDBJ databases">
        <title>Draft genome sequence of two Spirosoma agri KCTC 52727 and Spirosoma terrae KCTC 52035.</title>
        <authorList>
            <person name="Rojas J."/>
            <person name="Ambika Manirajan B."/>
            <person name="Suarez C."/>
            <person name="Ratering S."/>
            <person name="Schnell S."/>
        </authorList>
    </citation>
    <scope>NUCLEOTIDE SEQUENCE [LARGE SCALE GENOMIC DNA]</scope>
    <source>
        <strain evidence="1 2">KCTC 52035</strain>
    </source>
</reference>
<sequence length="337" mass="38648">MFAFLWLLISCEPSSSPKQLTPAFYHWKAVYKPGLTDKKVMSEVNAKRLYLRFFDVDWDVAKRQPVPKAVVQFVERPAGLTVIPTVFITNRTMLSLSASDVTGLAQRMVMKMQQIAKEQQIQINEVQLDCDWSPGSRDRYFALLTAVKKQLGLPVSATIRLHQIKYADRTGVPPVDRGMLMFYNMADWKEETTYNSILDMDVANRYIGFIEKYPLPLDAVLPLFRWTIVYRQGRFLTILNNVTRSQLIRSTLLKTQADTNRFVALHDTTAFGISVRSGDLLRSEACSQQALMQARQALLSRIHNQQLTFALYHLDSTVLIPYPHDFLQTLLKPIKTP</sequence>
<evidence type="ECO:0000313" key="1">
    <source>
        <dbReference type="EMBL" id="NDU94003.1"/>
    </source>
</evidence>
<organism evidence="1 2">
    <name type="scientific">Spirosoma terrae</name>
    <dbReference type="NCBI Taxonomy" id="1968276"/>
    <lineage>
        <taxon>Bacteria</taxon>
        <taxon>Pseudomonadati</taxon>
        <taxon>Bacteroidota</taxon>
        <taxon>Cytophagia</taxon>
        <taxon>Cytophagales</taxon>
        <taxon>Cytophagaceae</taxon>
        <taxon>Spirosoma</taxon>
    </lineage>
</organism>
<evidence type="ECO:0000313" key="2">
    <source>
        <dbReference type="Proteomes" id="UP000474175"/>
    </source>
</evidence>
<proteinExistence type="predicted"/>
<dbReference type="AlphaFoldDB" id="A0A6L9L561"/>